<evidence type="ECO:0000256" key="1">
    <source>
        <dbReference type="SAM" id="MobiDB-lite"/>
    </source>
</evidence>
<evidence type="ECO:0000313" key="3">
    <source>
        <dbReference type="Proteomes" id="UP000245207"/>
    </source>
</evidence>
<dbReference type="Proteomes" id="UP000245207">
    <property type="component" value="Unassembled WGS sequence"/>
</dbReference>
<sequence length="151" mass="16929">MASSKEETLARMLVKIALKNSDKECSNLDSVKTTVKHDDNVVDGETQETNLFDKEPVDDGKSSNVNPDDKSFSSSSFEEGQSSKDNEDDFNPSPIIDWLRLNVGGDEECQKLLNSLKTKIDKANEMISQLRAMGHDIDDDYLVDTNFFDDE</sequence>
<feature type="region of interest" description="Disordered" evidence="1">
    <location>
        <begin position="37"/>
        <end position="93"/>
    </location>
</feature>
<keyword evidence="3" id="KW-1185">Reference proteome</keyword>
<accession>A0A2U1QEK6</accession>
<proteinExistence type="predicted"/>
<reference evidence="2 3" key="1">
    <citation type="journal article" date="2018" name="Mol. Plant">
        <title>The genome of Artemisia annua provides insight into the evolution of Asteraceae family and artemisinin biosynthesis.</title>
        <authorList>
            <person name="Shen Q."/>
            <person name="Zhang L."/>
            <person name="Liao Z."/>
            <person name="Wang S."/>
            <person name="Yan T."/>
            <person name="Shi P."/>
            <person name="Liu M."/>
            <person name="Fu X."/>
            <person name="Pan Q."/>
            <person name="Wang Y."/>
            <person name="Lv Z."/>
            <person name="Lu X."/>
            <person name="Zhang F."/>
            <person name="Jiang W."/>
            <person name="Ma Y."/>
            <person name="Chen M."/>
            <person name="Hao X."/>
            <person name="Li L."/>
            <person name="Tang Y."/>
            <person name="Lv G."/>
            <person name="Zhou Y."/>
            <person name="Sun X."/>
            <person name="Brodelius P.E."/>
            <person name="Rose J.K.C."/>
            <person name="Tang K."/>
        </authorList>
    </citation>
    <scope>NUCLEOTIDE SEQUENCE [LARGE SCALE GENOMIC DNA]</scope>
    <source>
        <strain evidence="3">cv. Huhao1</strain>
        <tissue evidence="2">Leaf</tissue>
    </source>
</reference>
<feature type="compositionally biased region" description="Basic and acidic residues" evidence="1">
    <location>
        <begin position="51"/>
        <end position="71"/>
    </location>
</feature>
<gene>
    <name evidence="2" type="ORF">CTI12_AA039370</name>
</gene>
<evidence type="ECO:0000313" key="2">
    <source>
        <dbReference type="EMBL" id="PWA96459.1"/>
    </source>
</evidence>
<organism evidence="2 3">
    <name type="scientific">Artemisia annua</name>
    <name type="common">Sweet wormwood</name>
    <dbReference type="NCBI Taxonomy" id="35608"/>
    <lineage>
        <taxon>Eukaryota</taxon>
        <taxon>Viridiplantae</taxon>
        <taxon>Streptophyta</taxon>
        <taxon>Embryophyta</taxon>
        <taxon>Tracheophyta</taxon>
        <taxon>Spermatophyta</taxon>
        <taxon>Magnoliopsida</taxon>
        <taxon>eudicotyledons</taxon>
        <taxon>Gunneridae</taxon>
        <taxon>Pentapetalae</taxon>
        <taxon>asterids</taxon>
        <taxon>campanulids</taxon>
        <taxon>Asterales</taxon>
        <taxon>Asteraceae</taxon>
        <taxon>Asteroideae</taxon>
        <taxon>Anthemideae</taxon>
        <taxon>Artemisiinae</taxon>
        <taxon>Artemisia</taxon>
    </lineage>
</organism>
<comment type="caution">
    <text evidence="2">The sequence shown here is derived from an EMBL/GenBank/DDBJ whole genome shotgun (WGS) entry which is preliminary data.</text>
</comment>
<name>A0A2U1QEK6_ARTAN</name>
<protein>
    <submittedName>
        <fullName evidence="2">Uncharacterized protein</fullName>
    </submittedName>
</protein>
<dbReference type="AlphaFoldDB" id="A0A2U1QEK6"/>
<dbReference type="EMBL" id="PKPP01000176">
    <property type="protein sequence ID" value="PWA96459.1"/>
    <property type="molecule type" value="Genomic_DNA"/>
</dbReference>